<accession>A0A1Y2I9D4</accession>
<evidence type="ECO:0000313" key="4">
    <source>
        <dbReference type="Proteomes" id="UP000193067"/>
    </source>
</evidence>
<name>A0A1Y2I9D4_TRAC3</name>
<sequence>MVAPTFILTRAFAISALFVGAFQYGAEAAPVPSEPVPTAAAPQWETLGRRSLLDTVLTFTSGGKHQRVPPRPADAASPPTFAFLSQAVSFVKRSCRQQGCLDKRTVNDALPQLRQLEDVPDPEAVEERLPGPLARSPAFTFSSPPPPPVDAVNANVARSCRQVGCLRDTDTGGALDIAAEAESPPTDPDSVSPNV</sequence>
<gene>
    <name evidence="3" type="ORF">PYCCODRAFT_1428538</name>
</gene>
<evidence type="ECO:0000256" key="1">
    <source>
        <dbReference type="SAM" id="MobiDB-lite"/>
    </source>
</evidence>
<dbReference type="Proteomes" id="UP000193067">
    <property type="component" value="Unassembled WGS sequence"/>
</dbReference>
<reference evidence="3 4" key="1">
    <citation type="journal article" date="2015" name="Biotechnol. Biofuels">
        <title>Enhanced degradation of softwood versus hardwood by the white-rot fungus Pycnoporus coccineus.</title>
        <authorList>
            <person name="Couturier M."/>
            <person name="Navarro D."/>
            <person name="Chevret D."/>
            <person name="Henrissat B."/>
            <person name="Piumi F."/>
            <person name="Ruiz-Duenas F.J."/>
            <person name="Martinez A.T."/>
            <person name="Grigoriev I.V."/>
            <person name="Riley R."/>
            <person name="Lipzen A."/>
            <person name="Berrin J.G."/>
            <person name="Master E.R."/>
            <person name="Rosso M.N."/>
        </authorList>
    </citation>
    <scope>NUCLEOTIDE SEQUENCE [LARGE SCALE GENOMIC DNA]</scope>
    <source>
        <strain evidence="3 4">BRFM310</strain>
    </source>
</reference>
<keyword evidence="2" id="KW-0732">Signal</keyword>
<organism evidence="3 4">
    <name type="scientific">Trametes coccinea (strain BRFM310)</name>
    <name type="common">Pycnoporus coccineus</name>
    <dbReference type="NCBI Taxonomy" id="1353009"/>
    <lineage>
        <taxon>Eukaryota</taxon>
        <taxon>Fungi</taxon>
        <taxon>Dikarya</taxon>
        <taxon>Basidiomycota</taxon>
        <taxon>Agaricomycotina</taxon>
        <taxon>Agaricomycetes</taxon>
        <taxon>Polyporales</taxon>
        <taxon>Polyporaceae</taxon>
        <taxon>Trametes</taxon>
    </lineage>
</organism>
<feature type="chain" id="PRO_5012598621" evidence="2">
    <location>
        <begin position="29"/>
        <end position="195"/>
    </location>
</feature>
<keyword evidence="4" id="KW-1185">Reference proteome</keyword>
<dbReference type="AlphaFoldDB" id="A0A1Y2I9D4"/>
<evidence type="ECO:0000313" key="3">
    <source>
        <dbReference type="EMBL" id="OSC97303.1"/>
    </source>
</evidence>
<protein>
    <submittedName>
        <fullName evidence="3">Uncharacterized protein</fullName>
    </submittedName>
</protein>
<dbReference type="OrthoDB" id="2758174at2759"/>
<dbReference type="EMBL" id="KZ084153">
    <property type="protein sequence ID" value="OSC97303.1"/>
    <property type="molecule type" value="Genomic_DNA"/>
</dbReference>
<evidence type="ECO:0000256" key="2">
    <source>
        <dbReference type="SAM" id="SignalP"/>
    </source>
</evidence>
<proteinExistence type="predicted"/>
<feature type="signal peptide" evidence="2">
    <location>
        <begin position="1"/>
        <end position="28"/>
    </location>
</feature>
<feature type="region of interest" description="Disordered" evidence="1">
    <location>
        <begin position="174"/>
        <end position="195"/>
    </location>
</feature>